<feature type="compositionally biased region" description="Low complexity" evidence="2">
    <location>
        <begin position="178"/>
        <end position="189"/>
    </location>
</feature>
<dbReference type="PANTHER" id="PTHR45615">
    <property type="entry name" value="MYOSIN HEAVY CHAIN, NON-MUSCLE"/>
    <property type="match status" value="1"/>
</dbReference>
<name>A0A1Z4LTI8_9CYAN</name>
<protein>
    <submittedName>
        <fullName evidence="3">Uncharacterized protein</fullName>
    </submittedName>
</protein>
<organism evidence="3 4">
    <name type="scientific">Calothrix parasitica NIES-267</name>
    <dbReference type="NCBI Taxonomy" id="1973488"/>
    <lineage>
        <taxon>Bacteria</taxon>
        <taxon>Bacillati</taxon>
        <taxon>Cyanobacteriota</taxon>
        <taxon>Cyanophyceae</taxon>
        <taxon>Nostocales</taxon>
        <taxon>Calotrichaceae</taxon>
        <taxon>Calothrix</taxon>
    </lineage>
</organism>
<evidence type="ECO:0000256" key="1">
    <source>
        <dbReference type="SAM" id="Coils"/>
    </source>
</evidence>
<dbReference type="EMBL" id="AP018227">
    <property type="protein sequence ID" value="BAY84560.1"/>
    <property type="molecule type" value="Genomic_DNA"/>
</dbReference>
<evidence type="ECO:0000256" key="2">
    <source>
        <dbReference type="SAM" id="MobiDB-lite"/>
    </source>
</evidence>
<sequence>MHKTASGDNTQNFYPPFVFTVNFDYSQFENGELQNKAKSTLSNFIGFVRQTFDGLLENGQALNSIYQDCIANSPKGKKVFDNWLASDDFGASRYIAKAAIEIYNWFSKLPKRLQRLVRANVQKWSVSALRQLTKVSHDLVKELVRSGKKTAAQIKEEREKEEGERGRGGERGKLNNIPPLSHSSTPPLLTPGTRIVVTKCDRGWTGSTGIIMSEWKGDFWVLLDHVVTQGMESKQLFKPHQLQPESQKTVIKPTSPKHMFSAAEVENKIAEALAQRERERTEEELGKFVEIRDAALEAAKEEISAAKKHAAQMEQAKQKLIEQLIAKDNELDHVRGLLEENQRLEQRIQDLEKSLEDSNRDSWGNTFNKQAAKVVNKNLEKTIEPLMSEVERLNNVLSQREQELTELQAHSRKQQEELQQKTNSNSIINEFGEMGEHLGWNGWSSRGYRTKSGTLYTGIHALTAFISDLKVSHPNYQEQEIPF</sequence>
<keyword evidence="1" id="KW-0175">Coiled coil</keyword>
<dbReference type="PANTHER" id="PTHR45615:SF80">
    <property type="entry name" value="GRIP DOMAIN-CONTAINING PROTEIN"/>
    <property type="match status" value="1"/>
</dbReference>
<dbReference type="Proteomes" id="UP000218418">
    <property type="component" value="Chromosome"/>
</dbReference>
<feature type="coiled-coil region" evidence="1">
    <location>
        <begin position="262"/>
        <end position="424"/>
    </location>
</feature>
<accession>A0A1Z4LTI8</accession>
<evidence type="ECO:0000313" key="4">
    <source>
        <dbReference type="Proteomes" id="UP000218418"/>
    </source>
</evidence>
<dbReference type="AlphaFoldDB" id="A0A1Z4LTI8"/>
<dbReference type="OrthoDB" id="495992at2"/>
<proteinExistence type="predicted"/>
<keyword evidence="4" id="KW-1185">Reference proteome</keyword>
<reference evidence="3 4" key="1">
    <citation type="submission" date="2017-06" db="EMBL/GenBank/DDBJ databases">
        <title>Genome sequencing of cyanobaciteial culture collection at National Institute for Environmental Studies (NIES).</title>
        <authorList>
            <person name="Hirose Y."/>
            <person name="Shimura Y."/>
            <person name="Fujisawa T."/>
            <person name="Nakamura Y."/>
            <person name="Kawachi M."/>
        </authorList>
    </citation>
    <scope>NUCLEOTIDE SEQUENCE [LARGE SCALE GENOMIC DNA]</scope>
    <source>
        <strain evidence="3 4">NIES-267</strain>
    </source>
</reference>
<feature type="compositionally biased region" description="Basic and acidic residues" evidence="2">
    <location>
        <begin position="154"/>
        <end position="173"/>
    </location>
</feature>
<feature type="region of interest" description="Disordered" evidence="2">
    <location>
        <begin position="150"/>
        <end position="189"/>
    </location>
</feature>
<evidence type="ECO:0000313" key="3">
    <source>
        <dbReference type="EMBL" id="BAY84560.1"/>
    </source>
</evidence>
<gene>
    <name evidence="3" type="ORF">NIES267_40560</name>
</gene>